<dbReference type="Pfam" id="PF04101">
    <property type="entry name" value="Glyco_tran_28_C"/>
    <property type="match status" value="1"/>
</dbReference>
<comment type="subcellular location">
    <subcellularLocation>
        <location evidence="1">Endoplasmic reticulum</location>
    </subcellularLocation>
</comment>
<sequence length="156" mass="17894">MIFVSLGSQKFQFNRLLIMVDSLVKDQKIKESVFAQTGASDYVPKNYPFSSFLTREEFKLKISKCDIVITHGGTGAILTALKSKKKVIVVPRLARYGEHVDDHQIQITNNFRNENYILTGNTESELLESYNKIENHKFNSFSSNNSTYIDFLMNEI</sequence>
<dbReference type="NCBIfam" id="NF041548">
    <property type="entry name" value="PssE"/>
    <property type="match status" value="1"/>
</dbReference>
<protein>
    <submittedName>
        <fullName evidence="7">Beta(1,3)galactosyltransferase EpsH</fullName>
    </submittedName>
</protein>
<organism evidence="7 8">
    <name type="scientific">Bavariicoccus seileri</name>
    <dbReference type="NCBI Taxonomy" id="549685"/>
    <lineage>
        <taxon>Bacteria</taxon>
        <taxon>Bacillati</taxon>
        <taxon>Bacillota</taxon>
        <taxon>Bacilli</taxon>
        <taxon>Lactobacillales</taxon>
        <taxon>Enterococcaceae</taxon>
        <taxon>Bavariicoccus</taxon>
    </lineage>
</organism>
<dbReference type="InterPro" id="IPR039042">
    <property type="entry name" value="Alg13-like"/>
</dbReference>
<keyword evidence="3 7" id="KW-0328">Glycosyltransferase</keyword>
<dbReference type="AlphaFoldDB" id="A0A3D4S7M1"/>
<dbReference type="GO" id="GO:0006488">
    <property type="term" value="P:dolichol-linked oligosaccharide biosynthetic process"/>
    <property type="evidence" value="ECO:0007669"/>
    <property type="project" value="InterPro"/>
</dbReference>
<dbReference type="PANTHER" id="PTHR12867">
    <property type="entry name" value="GLYCOSYL TRANSFERASE-RELATED"/>
    <property type="match status" value="1"/>
</dbReference>
<name>A0A3D4S7M1_9ENTE</name>
<feature type="domain" description="Glycosyl transferase family 28 C-terminal" evidence="6">
    <location>
        <begin position="1"/>
        <end position="139"/>
    </location>
</feature>
<keyword evidence="5" id="KW-0256">Endoplasmic reticulum</keyword>
<evidence type="ECO:0000313" key="7">
    <source>
        <dbReference type="EMBL" id="HCS93961.1"/>
    </source>
</evidence>
<evidence type="ECO:0000259" key="6">
    <source>
        <dbReference type="Pfam" id="PF04101"/>
    </source>
</evidence>
<gene>
    <name evidence="7" type="ORF">DIW15_04555</name>
</gene>
<accession>A0A3D4S7M1</accession>
<dbReference type="PANTHER" id="PTHR12867:SF6">
    <property type="entry name" value="N-ACETYLGLUCOSAMINYLDIPHOSPHODOLICHOL N-ACETYLGLUCOSAMINYLTRANSFERASE"/>
    <property type="match status" value="1"/>
</dbReference>
<dbReference type="Gene3D" id="3.40.50.2000">
    <property type="entry name" value="Glycogen Phosphorylase B"/>
    <property type="match status" value="1"/>
</dbReference>
<dbReference type="GO" id="GO:0016758">
    <property type="term" value="F:hexosyltransferase activity"/>
    <property type="evidence" value="ECO:0007669"/>
    <property type="project" value="InterPro"/>
</dbReference>
<comment type="similarity">
    <text evidence="2">Belongs to the glycosyltransferase 28 family.</text>
</comment>
<evidence type="ECO:0000256" key="3">
    <source>
        <dbReference type="ARBA" id="ARBA00022676"/>
    </source>
</evidence>
<reference evidence="7 8" key="1">
    <citation type="journal article" date="2018" name="Nat. Biotechnol.">
        <title>A standardized bacterial taxonomy based on genome phylogeny substantially revises the tree of life.</title>
        <authorList>
            <person name="Parks D.H."/>
            <person name="Chuvochina M."/>
            <person name="Waite D.W."/>
            <person name="Rinke C."/>
            <person name="Skarshewski A."/>
            <person name="Chaumeil P.A."/>
            <person name="Hugenholtz P."/>
        </authorList>
    </citation>
    <scope>NUCLEOTIDE SEQUENCE [LARGE SCALE GENOMIC DNA]</scope>
    <source>
        <strain evidence="7">UBA11306</strain>
    </source>
</reference>
<dbReference type="Proteomes" id="UP000262195">
    <property type="component" value="Unassembled WGS sequence"/>
</dbReference>
<proteinExistence type="inferred from homology"/>
<dbReference type="STRING" id="1121105.GCA_000421665_01145"/>
<keyword evidence="4 7" id="KW-0808">Transferase</keyword>
<evidence type="ECO:0000256" key="1">
    <source>
        <dbReference type="ARBA" id="ARBA00004240"/>
    </source>
</evidence>
<evidence type="ECO:0000313" key="8">
    <source>
        <dbReference type="Proteomes" id="UP000262195"/>
    </source>
</evidence>
<dbReference type="InterPro" id="IPR007235">
    <property type="entry name" value="Glyco_trans_28_C"/>
</dbReference>
<evidence type="ECO:0000256" key="2">
    <source>
        <dbReference type="ARBA" id="ARBA00006962"/>
    </source>
</evidence>
<dbReference type="InterPro" id="IPR048097">
    <property type="entry name" value="Cps14G-like"/>
</dbReference>
<dbReference type="EMBL" id="DQHO01000028">
    <property type="protein sequence ID" value="HCS93961.1"/>
    <property type="molecule type" value="Genomic_DNA"/>
</dbReference>
<evidence type="ECO:0000256" key="5">
    <source>
        <dbReference type="ARBA" id="ARBA00022824"/>
    </source>
</evidence>
<evidence type="ECO:0000256" key="4">
    <source>
        <dbReference type="ARBA" id="ARBA00022679"/>
    </source>
</evidence>
<dbReference type="SUPFAM" id="SSF53756">
    <property type="entry name" value="UDP-Glycosyltransferase/glycogen phosphorylase"/>
    <property type="match status" value="1"/>
</dbReference>
<comment type="caution">
    <text evidence="7">The sequence shown here is derived from an EMBL/GenBank/DDBJ whole genome shotgun (WGS) entry which is preliminary data.</text>
</comment>